<keyword evidence="1" id="KW-0472">Membrane</keyword>
<dbReference type="EMBL" id="VIVR01000001">
    <property type="protein sequence ID" value="TWE18440.1"/>
    <property type="molecule type" value="Genomic_DNA"/>
</dbReference>
<dbReference type="Proteomes" id="UP000318416">
    <property type="component" value="Unassembled WGS sequence"/>
</dbReference>
<feature type="transmembrane region" description="Helical" evidence="1">
    <location>
        <begin position="48"/>
        <end position="66"/>
    </location>
</feature>
<comment type="caution">
    <text evidence="2">The sequence shown here is derived from an EMBL/GenBank/DDBJ whole genome shotgun (WGS) entry which is preliminary data.</text>
</comment>
<name>A0A561ES47_9ACTN</name>
<protein>
    <submittedName>
        <fullName evidence="2">Uncharacterized protein</fullName>
    </submittedName>
</protein>
<dbReference type="AlphaFoldDB" id="A0A561ES47"/>
<reference evidence="2 3" key="1">
    <citation type="submission" date="2019-06" db="EMBL/GenBank/DDBJ databases">
        <title>Sequencing the genomes of 1000 actinobacteria strains.</title>
        <authorList>
            <person name="Klenk H.-P."/>
        </authorList>
    </citation>
    <scope>NUCLEOTIDE SEQUENCE [LARGE SCALE GENOMIC DNA]</scope>
    <source>
        <strain evidence="2 3">DSM 41649</strain>
    </source>
</reference>
<evidence type="ECO:0000313" key="2">
    <source>
        <dbReference type="EMBL" id="TWE18440.1"/>
    </source>
</evidence>
<accession>A0A561ES47</accession>
<keyword evidence="1" id="KW-0812">Transmembrane</keyword>
<keyword evidence="1" id="KW-1133">Transmembrane helix</keyword>
<evidence type="ECO:0000313" key="3">
    <source>
        <dbReference type="Proteomes" id="UP000318416"/>
    </source>
</evidence>
<feature type="transmembrane region" description="Helical" evidence="1">
    <location>
        <begin position="78"/>
        <end position="100"/>
    </location>
</feature>
<evidence type="ECO:0000256" key="1">
    <source>
        <dbReference type="SAM" id="Phobius"/>
    </source>
</evidence>
<feature type="transmembrane region" description="Helical" evidence="1">
    <location>
        <begin position="6"/>
        <end position="27"/>
    </location>
</feature>
<gene>
    <name evidence="2" type="ORF">FB465_3513</name>
</gene>
<proteinExistence type="predicted"/>
<sequence length="116" mass="12699">MEEAGQWSVVWEGATAIALSFILSLGTRWWRQRRPSTMVRQRRSHLEWLPFMFGAVVVVAALPRTLGASASTVSLADTLAHVLALTTVFMALRAAVILLARCIRLLLGRGTADSHG</sequence>
<keyword evidence="3" id="KW-1185">Reference proteome</keyword>
<organism evidence="2 3">
    <name type="scientific">Kitasatospora atroaurantiaca</name>
    <dbReference type="NCBI Taxonomy" id="285545"/>
    <lineage>
        <taxon>Bacteria</taxon>
        <taxon>Bacillati</taxon>
        <taxon>Actinomycetota</taxon>
        <taxon>Actinomycetes</taxon>
        <taxon>Kitasatosporales</taxon>
        <taxon>Streptomycetaceae</taxon>
        <taxon>Kitasatospora</taxon>
    </lineage>
</organism>